<reference evidence="2 3" key="1">
    <citation type="submission" date="2017-10" db="EMBL/GenBank/DDBJ databases">
        <title>Comparative genomics in systemic dimorphic fungi from Ajellomycetaceae.</title>
        <authorList>
            <person name="Munoz J.F."/>
            <person name="Mcewen J.G."/>
            <person name="Clay O.K."/>
            <person name="Cuomo C.A."/>
        </authorList>
    </citation>
    <scope>NUCLEOTIDE SEQUENCE [LARGE SCALE GENOMIC DNA]</scope>
    <source>
        <strain evidence="2 3">UAMH4076</strain>
    </source>
</reference>
<name>A0A2B7ZCE7_9EURO</name>
<dbReference type="AlphaFoldDB" id="A0A2B7ZCE7"/>
<protein>
    <submittedName>
        <fullName evidence="2">Uncharacterized protein</fullName>
    </submittedName>
</protein>
<dbReference type="Proteomes" id="UP000226031">
    <property type="component" value="Unassembled WGS sequence"/>
</dbReference>
<comment type="caution">
    <text evidence="2">The sequence shown here is derived from an EMBL/GenBank/DDBJ whole genome shotgun (WGS) entry which is preliminary data.</text>
</comment>
<proteinExistence type="predicted"/>
<accession>A0A2B7ZCE7</accession>
<dbReference type="VEuPathDB" id="FungiDB:EMCG_02791"/>
<evidence type="ECO:0000256" key="1">
    <source>
        <dbReference type="SAM" id="MobiDB-lite"/>
    </source>
</evidence>
<sequence>MKGEHTGTTTLRFRELPNDSKPSTLIIVDVDLRKVEVIEGGKDRNIITGTLFLALAGKKPERVSKKPMARGDENDWRFGHITFDLNDCMPFLSNVKGIWKFRVEARRYSLGTEMSQLLPSPLKYEIGIDDVRRKQLERYENKQDLTELINFAENPQPPTAEDMEVLETRSDSGN</sequence>
<keyword evidence="3" id="KW-1185">Reference proteome</keyword>
<organism evidence="2 3">
    <name type="scientific">[Emmonsia] crescens</name>
    <dbReference type="NCBI Taxonomy" id="73230"/>
    <lineage>
        <taxon>Eukaryota</taxon>
        <taxon>Fungi</taxon>
        <taxon>Dikarya</taxon>
        <taxon>Ascomycota</taxon>
        <taxon>Pezizomycotina</taxon>
        <taxon>Eurotiomycetes</taxon>
        <taxon>Eurotiomycetidae</taxon>
        <taxon>Onygenales</taxon>
        <taxon>Ajellomycetaceae</taxon>
        <taxon>Emergomyces</taxon>
    </lineage>
</organism>
<evidence type="ECO:0000313" key="3">
    <source>
        <dbReference type="Proteomes" id="UP000226031"/>
    </source>
</evidence>
<evidence type="ECO:0000313" key="2">
    <source>
        <dbReference type="EMBL" id="PGH30863.1"/>
    </source>
</evidence>
<gene>
    <name evidence="2" type="ORF">GX50_06364</name>
</gene>
<dbReference type="EMBL" id="PDND01000152">
    <property type="protein sequence ID" value="PGH30863.1"/>
    <property type="molecule type" value="Genomic_DNA"/>
</dbReference>
<feature type="region of interest" description="Disordered" evidence="1">
    <location>
        <begin position="153"/>
        <end position="174"/>
    </location>
</feature>